<evidence type="ECO:0000256" key="3">
    <source>
        <dbReference type="ARBA" id="ARBA00023186"/>
    </source>
</evidence>
<dbReference type="InterPro" id="IPR038303">
    <property type="entry name" value="HdeA/HdeB_sf"/>
</dbReference>
<dbReference type="RefSeq" id="WP_111420447.1">
    <property type="nucleotide sequence ID" value="NZ_NPEX01000135.1"/>
</dbReference>
<proteinExistence type="predicted"/>
<feature type="signal peptide" evidence="4">
    <location>
        <begin position="1"/>
        <end position="29"/>
    </location>
</feature>
<evidence type="ECO:0000256" key="4">
    <source>
        <dbReference type="SAM" id="SignalP"/>
    </source>
</evidence>
<feature type="chain" id="PRO_5016296456" description="Acid stress chaperone HdeB" evidence="4">
    <location>
        <begin position="30"/>
        <end position="103"/>
    </location>
</feature>
<reference evidence="5 6" key="1">
    <citation type="submission" date="2017-07" db="EMBL/GenBank/DDBJ databases">
        <title>Draft Genome Sequences of Select Purple Nonsulfur Bacteria.</title>
        <authorList>
            <person name="Lasarre B."/>
            <person name="Mckinlay J.B."/>
        </authorList>
    </citation>
    <scope>NUCLEOTIDE SEQUENCE [LARGE SCALE GENOMIC DNA]</scope>
    <source>
        <strain evidence="5 6">DSM 5909</strain>
    </source>
</reference>
<keyword evidence="3" id="KW-0143">Chaperone</keyword>
<evidence type="ECO:0000256" key="2">
    <source>
        <dbReference type="ARBA" id="ARBA00022764"/>
    </source>
</evidence>
<keyword evidence="1 4" id="KW-0732">Signal</keyword>
<gene>
    <name evidence="5" type="ORF">CH341_18295</name>
</gene>
<dbReference type="Proteomes" id="UP000249130">
    <property type="component" value="Unassembled WGS sequence"/>
</dbReference>
<name>A0A327KV04_9BRAD</name>
<evidence type="ECO:0000256" key="1">
    <source>
        <dbReference type="ARBA" id="ARBA00022729"/>
    </source>
</evidence>
<dbReference type="Gene3D" id="1.10.890.10">
    <property type="entry name" value="HNS-dependent expression A"/>
    <property type="match status" value="1"/>
</dbReference>
<evidence type="ECO:0000313" key="5">
    <source>
        <dbReference type="EMBL" id="RAI42669.1"/>
    </source>
</evidence>
<keyword evidence="6" id="KW-1185">Reference proteome</keyword>
<dbReference type="Pfam" id="PF06411">
    <property type="entry name" value="HdeA"/>
    <property type="match status" value="1"/>
</dbReference>
<organism evidence="5 6">
    <name type="scientific">Rhodoplanes roseus</name>
    <dbReference type="NCBI Taxonomy" id="29409"/>
    <lineage>
        <taxon>Bacteria</taxon>
        <taxon>Pseudomonadati</taxon>
        <taxon>Pseudomonadota</taxon>
        <taxon>Alphaproteobacteria</taxon>
        <taxon>Hyphomicrobiales</taxon>
        <taxon>Nitrobacteraceae</taxon>
        <taxon>Rhodoplanes</taxon>
    </lineage>
</organism>
<dbReference type="OrthoDB" id="8239644at2"/>
<protein>
    <recommendedName>
        <fullName evidence="7">Acid stress chaperone HdeB</fullName>
    </recommendedName>
</protein>
<evidence type="ECO:0008006" key="7">
    <source>
        <dbReference type="Google" id="ProtNLM"/>
    </source>
</evidence>
<dbReference type="AlphaFoldDB" id="A0A327KV04"/>
<accession>A0A327KV04</accession>
<keyword evidence="2" id="KW-0574">Periplasm</keyword>
<evidence type="ECO:0000313" key="6">
    <source>
        <dbReference type="Proteomes" id="UP000249130"/>
    </source>
</evidence>
<dbReference type="EMBL" id="NPEX01000135">
    <property type="protein sequence ID" value="RAI42669.1"/>
    <property type="molecule type" value="Genomic_DNA"/>
</dbReference>
<dbReference type="InterPro" id="IPR010486">
    <property type="entry name" value="HNS-dep_expression_A/B"/>
</dbReference>
<sequence>MTRRFTAVTTLLAPTLVAAALGFASPATAEKIDLSTTTCKQFLTSSKDDITITLAWLDAYYKDEDAPPVIDSDKLAANAVKLAEYCAANPTIGLITAADKLFD</sequence>
<comment type="caution">
    <text evidence="5">The sequence shown here is derived from an EMBL/GenBank/DDBJ whole genome shotgun (WGS) entry which is preliminary data.</text>
</comment>